<dbReference type="EMBL" id="CP010415">
    <property type="protein sequence ID" value="AJE20985.1"/>
    <property type="molecule type" value="Genomic_DNA"/>
</dbReference>
<evidence type="ECO:0000256" key="4">
    <source>
        <dbReference type="SAM" id="Phobius"/>
    </source>
</evidence>
<evidence type="ECO:0000256" key="3">
    <source>
        <dbReference type="ARBA" id="ARBA00023002"/>
    </source>
</evidence>
<dbReference type="GO" id="GO:0016123">
    <property type="term" value="P:xanthophyll biosynthetic process"/>
    <property type="evidence" value="ECO:0007669"/>
    <property type="project" value="TreeGrafter"/>
</dbReference>
<dbReference type="Pfam" id="PF04116">
    <property type="entry name" value="FA_hydroxylase"/>
    <property type="match status" value="1"/>
</dbReference>
<dbReference type="GO" id="GO:0005506">
    <property type="term" value="F:iron ion binding"/>
    <property type="evidence" value="ECO:0007669"/>
    <property type="project" value="InterPro"/>
</dbReference>
<evidence type="ECO:0000313" key="7">
    <source>
        <dbReference type="Proteomes" id="UP000068210"/>
    </source>
</evidence>
<accession>A0A0C4WNB7</accession>
<sequence>MRPLLDTLIVLATVVLMEAVAWVSHKYVMHGWGWGWHRSHHEPRHGPFEKNDLYALVFAGLAILLIALGTAGLWPLQWIGAGMTLYGLLYFLAHDGLVHRRWGLRYVPRKGYLKRLYQAHRLHHAVPGRDGCVSFGFLYAPRLDILRAQLRRLHGGPLQGPAAPGSTGPQAEG</sequence>
<dbReference type="InterPro" id="IPR045019">
    <property type="entry name" value="BETA-OHASE-like"/>
</dbReference>
<dbReference type="GO" id="GO:0016119">
    <property type="term" value="P:carotene metabolic process"/>
    <property type="evidence" value="ECO:0007669"/>
    <property type="project" value="TreeGrafter"/>
</dbReference>
<keyword evidence="4" id="KW-0812">Transmembrane</keyword>
<dbReference type="AlphaFoldDB" id="A0A0C4WNB7"/>
<dbReference type="PANTHER" id="PTHR31899:SF9">
    <property type="entry name" value="BETA-CAROTENE 3-HYDROXYLASE 1, CHLOROPLASTIC"/>
    <property type="match status" value="1"/>
</dbReference>
<dbReference type="HOGENOM" id="CLU_054855_1_0_6"/>
<gene>
    <name evidence="6" type="primary">crtZ</name>
    <name evidence="6" type="ORF">Achr_15260</name>
</gene>
<evidence type="ECO:0000259" key="5">
    <source>
        <dbReference type="Pfam" id="PF04116"/>
    </source>
</evidence>
<dbReference type="PANTHER" id="PTHR31899">
    <property type="entry name" value="BETA-CAROTENE 3-HYDROXYLASE 1, CHLOROPLASTIC"/>
    <property type="match status" value="1"/>
</dbReference>
<reference evidence="6 7" key="1">
    <citation type="journal article" date="2015" name="PLoS ONE">
        <title>Azotobacter Genomes: The Genome of Azotobacter chroococcum NCIMB 8003 (ATCC 4412).</title>
        <authorList>
            <person name="Robson R.L."/>
            <person name="Jones R."/>
            <person name="Robson R.M."/>
            <person name="Schwartz A."/>
            <person name="Richardson T.H."/>
        </authorList>
    </citation>
    <scope>NUCLEOTIDE SEQUENCE [LARGE SCALE GENOMIC DNA]</scope>
    <source>
        <strain evidence="6 7">NCIMB 8003</strain>
    </source>
</reference>
<keyword evidence="7" id="KW-1185">Reference proteome</keyword>
<protein>
    <submittedName>
        <fullName evidence="6">Beta-carotene hydroxylase crtZ</fullName>
    </submittedName>
</protein>
<comment type="similarity">
    <text evidence="1">Belongs to the sterol desaturase family.</text>
</comment>
<dbReference type="Proteomes" id="UP000068210">
    <property type="component" value="Chromosome"/>
</dbReference>
<name>A0A0C4WNB7_9GAMM</name>
<dbReference type="RefSeq" id="WP_039803272.1">
    <property type="nucleotide sequence ID" value="NZ_CP010415.1"/>
</dbReference>
<evidence type="ECO:0000313" key="6">
    <source>
        <dbReference type="EMBL" id="AJE20985.1"/>
    </source>
</evidence>
<dbReference type="GO" id="GO:0010291">
    <property type="term" value="F:beta-carotene 3-hydroxylase activity"/>
    <property type="evidence" value="ECO:0007669"/>
    <property type="project" value="TreeGrafter"/>
</dbReference>
<feature type="transmembrane region" description="Helical" evidence="4">
    <location>
        <begin position="53"/>
        <end position="76"/>
    </location>
</feature>
<keyword evidence="4" id="KW-1133">Transmembrane helix</keyword>
<feature type="domain" description="Fatty acid hydroxylase" evidence="5">
    <location>
        <begin position="11"/>
        <end position="136"/>
    </location>
</feature>
<keyword evidence="4" id="KW-0472">Membrane</keyword>
<evidence type="ECO:0000256" key="1">
    <source>
        <dbReference type="ARBA" id="ARBA00009324"/>
    </source>
</evidence>
<dbReference type="STRING" id="1328314.Achr_15260"/>
<evidence type="ECO:0000256" key="2">
    <source>
        <dbReference type="ARBA" id="ARBA00022746"/>
    </source>
</evidence>
<proteinExistence type="inferred from homology"/>
<organism evidence="6 7">
    <name type="scientific">Azotobacter chroococcum NCIMB 8003</name>
    <dbReference type="NCBI Taxonomy" id="1328314"/>
    <lineage>
        <taxon>Bacteria</taxon>
        <taxon>Pseudomonadati</taxon>
        <taxon>Pseudomonadota</taxon>
        <taxon>Gammaproteobacteria</taxon>
        <taxon>Pseudomonadales</taxon>
        <taxon>Pseudomonadaceae</taxon>
        <taxon>Azotobacter</taxon>
    </lineage>
</organism>
<keyword evidence="3" id="KW-0560">Oxidoreductase</keyword>
<keyword evidence="2" id="KW-0125">Carotenoid biosynthesis</keyword>
<dbReference type="KEGG" id="acx:Achr_15260"/>
<dbReference type="InterPro" id="IPR006694">
    <property type="entry name" value="Fatty_acid_hydroxylase"/>
</dbReference>